<evidence type="ECO:0000256" key="4">
    <source>
        <dbReference type="ARBA" id="ARBA00011738"/>
    </source>
</evidence>
<dbReference type="InterPro" id="IPR004839">
    <property type="entry name" value="Aminotransferase_I/II_large"/>
</dbReference>
<dbReference type="PANTHER" id="PTHR43643:SF3">
    <property type="entry name" value="HISTIDINOL-PHOSPHATE AMINOTRANSFERASE"/>
    <property type="match status" value="1"/>
</dbReference>
<dbReference type="InterPro" id="IPR015421">
    <property type="entry name" value="PyrdxlP-dep_Trfase_major"/>
</dbReference>
<gene>
    <name evidence="9" type="primary">hisC</name>
    <name evidence="11" type="ORF">BXY66_0154</name>
</gene>
<feature type="modified residue" description="N6-(pyridoxal phosphate)lysine" evidence="9">
    <location>
        <position position="218"/>
    </location>
</feature>
<evidence type="ECO:0000256" key="2">
    <source>
        <dbReference type="ARBA" id="ARBA00005011"/>
    </source>
</evidence>
<reference evidence="11 12" key="1">
    <citation type="submission" date="2019-03" db="EMBL/GenBank/DDBJ databases">
        <title>Genomic Encyclopedia of Archaeal and Bacterial Type Strains, Phase II (KMG-II): from individual species to whole genera.</title>
        <authorList>
            <person name="Goeker M."/>
        </authorList>
    </citation>
    <scope>NUCLEOTIDE SEQUENCE [LARGE SCALE GENOMIC DNA]</scope>
    <source>
        <strain evidence="11 12">DSM 26433</strain>
    </source>
</reference>
<keyword evidence="7 9" id="KW-0663">Pyridoxal phosphate</keyword>
<dbReference type="InterPro" id="IPR015424">
    <property type="entry name" value="PyrdxlP-dep_Trfase"/>
</dbReference>
<dbReference type="UniPathway" id="UPA00031">
    <property type="reaction ID" value="UER00012"/>
</dbReference>
<dbReference type="HAMAP" id="MF_01023">
    <property type="entry name" value="HisC_aminotrans_2"/>
    <property type="match status" value="1"/>
</dbReference>
<dbReference type="SUPFAM" id="SSF53383">
    <property type="entry name" value="PLP-dependent transferases"/>
    <property type="match status" value="1"/>
</dbReference>
<evidence type="ECO:0000256" key="7">
    <source>
        <dbReference type="ARBA" id="ARBA00022898"/>
    </source>
</evidence>
<comment type="subunit">
    <text evidence="4 9">Homodimer.</text>
</comment>
<feature type="domain" description="Aminotransferase class I/classII large" evidence="10">
    <location>
        <begin position="28"/>
        <end position="353"/>
    </location>
</feature>
<evidence type="ECO:0000313" key="11">
    <source>
        <dbReference type="EMBL" id="TCL08121.1"/>
    </source>
</evidence>
<dbReference type="EC" id="2.6.1.9" evidence="9"/>
<dbReference type="Gene3D" id="3.90.1150.10">
    <property type="entry name" value="Aspartate Aminotransferase, domain 1"/>
    <property type="match status" value="1"/>
</dbReference>
<evidence type="ECO:0000256" key="1">
    <source>
        <dbReference type="ARBA" id="ARBA00001933"/>
    </source>
</evidence>
<comment type="pathway">
    <text evidence="2 9">Amino-acid biosynthesis; L-histidine biosynthesis; L-histidine from 5-phospho-alpha-D-ribose 1-diphosphate: step 7/9.</text>
</comment>
<evidence type="ECO:0000256" key="9">
    <source>
        <dbReference type="HAMAP-Rule" id="MF_01023"/>
    </source>
</evidence>
<sequence>MSVIAPQPGILDIELYVGGSSTVDGVAEVVKLSSNENPLGTSDVVKQAHSKTGHNLHRYPSTDHAGLRAAIADVHKLDADRIICGVGSDEVLQFVTQAYAGVGDEIVYPEHGFSMYPILAKMVGAKPVAVPERERTVDVDAILKACTKKTKIVFIANPGNPTGTMIGSNEVARLADGLPKGCILVHDGAYTEYVEGFDGGASLVEARDNMVMTRTFSKIYGLGGLRVGWGYASKEIIDVLNRVRQPFNLSTIQLDVAEAAVRDQEWVEKCRAENTRMRAWLAEALAELGVPSDTSTTNFILARFADQAEAEACDDYLKTEGLIVRRVAGYGLPHCLRITVGDEPACRRVAHTIGNFKAEYRGGGK</sequence>
<evidence type="ECO:0000259" key="10">
    <source>
        <dbReference type="Pfam" id="PF00155"/>
    </source>
</evidence>
<dbReference type="AlphaFoldDB" id="A0A4R1NKF9"/>
<dbReference type="RefSeq" id="WP_132858282.1">
    <property type="nucleotide sequence ID" value="NZ_SMGR01000001.1"/>
</dbReference>
<keyword evidence="5 9" id="KW-0032">Aminotransferase</keyword>
<comment type="catalytic activity">
    <reaction evidence="8 9">
        <text>L-histidinol phosphate + 2-oxoglutarate = 3-(imidazol-4-yl)-2-oxopropyl phosphate + L-glutamate</text>
        <dbReference type="Rhea" id="RHEA:23744"/>
        <dbReference type="ChEBI" id="CHEBI:16810"/>
        <dbReference type="ChEBI" id="CHEBI:29985"/>
        <dbReference type="ChEBI" id="CHEBI:57766"/>
        <dbReference type="ChEBI" id="CHEBI:57980"/>
        <dbReference type="EC" id="2.6.1.9"/>
    </reaction>
</comment>
<evidence type="ECO:0000313" key="12">
    <source>
        <dbReference type="Proteomes" id="UP000295673"/>
    </source>
</evidence>
<dbReference type="PANTHER" id="PTHR43643">
    <property type="entry name" value="HISTIDINOL-PHOSPHATE AMINOTRANSFERASE 2"/>
    <property type="match status" value="1"/>
</dbReference>
<comment type="caution">
    <text evidence="11">The sequence shown here is derived from an EMBL/GenBank/DDBJ whole genome shotgun (WGS) entry which is preliminary data.</text>
</comment>
<dbReference type="Proteomes" id="UP000295673">
    <property type="component" value="Unassembled WGS sequence"/>
</dbReference>
<dbReference type="NCBIfam" id="TIGR01141">
    <property type="entry name" value="hisC"/>
    <property type="match status" value="1"/>
</dbReference>
<dbReference type="Gene3D" id="3.40.640.10">
    <property type="entry name" value="Type I PLP-dependent aspartate aminotransferase-like (Major domain)"/>
    <property type="match status" value="1"/>
</dbReference>
<evidence type="ECO:0000256" key="5">
    <source>
        <dbReference type="ARBA" id="ARBA00022576"/>
    </source>
</evidence>
<comment type="cofactor">
    <cofactor evidence="1 9">
        <name>pyridoxal 5'-phosphate</name>
        <dbReference type="ChEBI" id="CHEBI:597326"/>
    </cofactor>
</comment>
<dbReference type="Pfam" id="PF00155">
    <property type="entry name" value="Aminotran_1_2"/>
    <property type="match status" value="1"/>
</dbReference>
<dbReference type="InterPro" id="IPR005861">
    <property type="entry name" value="HisP_aminotrans"/>
</dbReference>
<dbReference type="GO" id="GO:0030170">
    <property type="term" value="F:pyridoxal phosphate binding"/>
    <property type="evidence" value="ECO:0007669"/>
    <property type="project" value="InterPro"/>
</dbReference>
<proteinExistence type="inferred from homology"/>
<keyword evidence="6 9" id="KW-0808">Transferase</keyword>
<organism evidence="11 12">
    <name type="scientific">Shimia isoporae</name>
    <dbReference type="NCBI Taxonomy" id="647720"/>
    <lineage>
        <taxon>Bacteria</taxon>
        <taxon>Pseudomonadati</taxon>
        <taxon>Pseudomonadota</taxon>
        <taxon>Alphaproteobacteria</taxon>
        <taxon>Rhodobacterales</taxon>
        <taxon>Roseobacteraceae</taxon>
    </lineage>
</organism>
<dbReference type="GO" id="GO:0000105">
    <property type="term" value="P:L-histidine biosynthetic process"/>
    <property type="evidence" value="ECO:0007669"/>
    <property type="project" value="UniProtKB-UniRule"/>
</dbReference>
<evidence type="ECO:0000256" key="3">
    <source>
        <dbReference type="ARBA" id="ARBA00007970"/>
    </source>
</evidence>
<keyword evidence="9" id="KW-0368">Histidine biosynthesis</keyword>
<dbReference type="GO" id="GO:0004400">
    <property type="term" value="F:histidinol-phosphate transaminase activity"/>
    <property type="evidence" value="ECO:0007669"/>
    <property type="project" value="UniProtKB-UniRule"/>
</dbReference>
<dbReference type="CDD" id="cd00609">
    <property type="entry name" value="AAT_like"/>
    <property type="match status" value="1"/>
</dbReference>
<protein>
    <recommendedName>
        <fullName evidence="9">Histidinol-phosphate aminotransferase</fullName>
        <ecNumber evidence="9">2.6.1.9</ecNumber>
    </recommendedName>
    <alternativeName>
        <fullName evidence="9">Imidazole acetol-phosphate transaminase</fullName>
    </alternativeName>
</protein>
<comment type="similarity">
    <text evidence="3 9">Belongs to the class-II pyridoxal-phosphate-dependent aminotransferase family. Histidinol-phosphate aminotransferase subfamily.</text>
</comment>
<dbReference type="InterPro" id="IPR050106">
    <property type="entry name" value="HistidinolP_aminotransfase"/>
</dbReference>
<keyword evidence="12" id="KW-1185">Reference proteome</keyword>
<dbReference type="EMBL" id="SMGR01000001">
    <property type="protein sequence ID" value="TCL08121.1"/>
    <property type="molecule type" value="Genomic_DNA"/>
</dbReference>
<accession>A0A4R1NKF9</accession>
<dbReference type="InterPro" id="IPR015422">
    <property type="entry name" value="PyrdxlP-dep_Trfase_small"/>
</dbReference>
<dbReference type="OrthoDB" id="9809616at2"/>
<keyword evidence="9" id="KW-0028">Amino-acid biosynthesis</keyword>
<name>A0A4R1NKF9_9RHOB</name>
<evidence type="ECO:0000256" key="8">
    <source>
        <dbReference type="ARBA" id="ARBA00047481"/>
    </source>
</evidence>
<evidence type="ECO:0000256" key="6">
    <source>
        <dbReference type="ARBA" id="ARBA00022679"/>
    </source>
</evidence>